<dbReference type="Proteomes" id="UP000001660">
    <property type="component" value="Chromosome"/>
</dbReference>
<sequence>MAPNATIFKALLHIADVDRHYYDDHTVTLARHPSETDERMMVRLLAFAFHAHETLLFGRGLSAEAEPALWQKDLTGLIELWIEVGLPDEKALRQACGRAQQVCVYSYGGRAADQWWKENVAALERLKNLTVMNLSPEGSRALAGLAQRNMELHCTIQDGQLLIGDGTNAVQIEMVRWKEAVREK</sequence>
<dbReference type="EMBL" id="FP929003">
    <property type="protein sequence ID" value="CBK43308.1"/>
    <property type="molecule type" value="Genomic_DNA"/>
</dbReference>
<dbReference type="PANTHER" id="PTHR38784:SF1">
    <property type="entry name" value="SUCROSE PHOSPHORYLASE"/>
    <property type="match status" value="1"/>
</dbReference>
<name>D8PJ71_9BACT</name>
<dbReference type="SMART" id="SM01322">
    <property type="entry name" value="YaeQ"/>
    <property type="match status" value="1"/>
</dbReference>
<reference evidence="1 2" key="1">
    <citation type="journal article" date="2010" name="Proc. Natl. Acad. Sci. U.S.A.">
        <title>A Nitrospira metagenome illuminates the physiology and evolution of globally important nitrite-oxidizing bacteria.</title>
        <authorList>
            <person name="Lucker S."/>
            <person name="Wagner M."/>
            <person name="Maixner F."/>
            <person name="Pelletier E."/>
            <person name="Koch H."/>
            <person name="Vacherie B."/>
            <person name="Rattei T."/>
            <person name="Sinninghe Damste J."/>
            <person name="Spieck E."/>
            <person name="Le Paslier D."/>
            <person name="Daims H."/>
        </authorList>
    </citation>
    <scope>NUCLEOTIDE SEQUENCE [LARGE SCALE GENOMIC DNA]</scope>
</reference>
<dbReference type="PANTHER" id="PTHR38784">
    <property type="entry name" value="SUCROSE PHOSPHORYLASE"/>
    <property type="match status" value="1"/>
</dbReference>
<dbReference type="STRING" id="330214.NIDE3629"/>
<keyword evidence="2" id="KW-1185">Reference proteome</keyword>
<proteinExistence type="predicted"/>
<dbReference type="Gene3D" id="3.10.640.10">
    <property type="entry name" value="Restriction endonuclease-like alpha-beta roll domain"/>
    <property type="match status" value="1"/>
</dbReference>
<dbReference type="eggNOG" id="COG4681">
    <property type="taxonomic scope" value="Bacteria"/>
</dbReference>
<dbReference type="InterPro" id="IPR011335">
    <property type="entry name" value="Restrct_endonuc-II-like"/>
</dbReference>
<dbReference type="HOGENOM" id="CLU_096741_0_0_0"/>
<dbReference type="Pfam" id="PF07152">
    <property type="entry name" value="YaeQ"/>
    <property type="match status" value="1"/>
</dbReference>
<dbReference type="PIRSF" id="PIRSF011484">
    <property type="entry name" value="YaeQ"/>
    <property type="match status" value="1"/>
</dbReference>
<dbReference type="OrthoDB" id="5293309at2"/>
<evidence type="ECO:0000313" key="1">
    <source>
        <dbReference type="EMBL" id="CBK43308.1"/>
    </source>
</evidence>
<dbReference type="KEGG" id="nde:NIDE3629"/>
<dbReference type="InterPro" id="IPR009822">
    <property type="entry name" value="YaeQ"/>
</dbReference>
<dbReference type="SUPFAM" id="SSF52980">
    <property type="entry name" value="Restriction endonuclease-like"/>
    <property type="match status" value="1"/>
</dbReference>
<dbReference type="CDD" id="cd22368">
    <property type="entry name" value="YaeQ-like"/>
    <property type="match status" value="1"/>
</dbReference>
<organism evidence="1 2">
    <name type="scientific">Nitrospira defluvii</name>
    <dbReference type="NCBI Taxonomy" id="330214"/>
    <lineage>
        <taxon>Bacteria</taxon>
        <taxon>Pseudomonadati</taxon>
        <taxon>Nitrospirota</taxon>
        <taxon>Nitrospiria</taxon>
        <taxon>Nitrospirales</taxon>
        <taxon>Nitrospiraceae</taxon>
        <taxon>Nitrospira</taxon>
    </lineage>
</organism>
<dbReference type="InterPro" id="IPR038590">
    <property type="entry name" value="YaeQ_sf"/>
</dbReference>
<evidence type="ECO:0008006" key="3">
    <source>
        <dbReference type="Google" id="ProtNLM"/>
    </source>
</evidence>
<dbReference type="AlphaFoldDB" id="D8PJ71"/>
<gene>
    <name evidence="1" type="primary">yaeQ</name>
    <name evidence="1" type="ORF">NIDE3629</name>
</gene>
<evidence type="ECO:0000313" key="2">
    <source>
        <dbReference type="Proteomes" id="UP000001660"/>
    </source>
</evidence>
<protein>
    <recommendedName>
        <fullName evidence="3">YaeQ protein</fullName>
    </recommendedName>
</protein>
<accession>D8PJ71</accession>